<keyword evidence="2" id="KW-0378">Hydrolase</keyword>
<dbReference type="PANTHER" id="PTHR42977:SF1">
    <property type="entry name" value="BLR6576 PROTEIN"/>
    <property type="match status" value="1"/>
</dbReference>
<evidence type="ECO:0000313" key="3">
    <source>
        <dbReference type="Proteomes" id="UP000029554"/>
    </source>
</evidence>
<dbReference type="InterPro" id="IPR051340">
    <property type="entry name" value="Haloalkane_dehalogenase"/>
</dbReference>
<dbReference type="GO" id="GO:0004301">
    <property type="term" value="F:epoxide hydrolase activity"/>
    <property type="evidence" value="ECO:0007669"/>
    <property type="project" value="TreeGrafter"/>
</dbReference>
<protein>
    <submittedName>
        <fullName evidence="2">Alpha/beta hydrolase</fullName>
    </submittedName>
</protein>
<dbReference type="SUPFAM" id="SSF53474">
    <property type="entry name" value="alpha/beta-Hydrolases"/>
    <property type="match status" value="1"/>
</dbReference>
<dbReference type="STRING" id="1453498.LG45_02850"/>
<proteinExistence type="predicted"/>
<gene>
    <name evidence="2" type="ORF">LG45_02850</name>
</gene>
<reference evidence="2 3" key="1">
    <citation type="submission" date="2014-09" db="EMBL/GenBank/DDBJ databases">
        <title>Whole Genome Shotgun of Flavobacterium aquatile LMG 4008.</title>
        <authorList>
            <person name="Gale A.N."/>
            <person name="Pipes S.E."/>
            <person name="Newman J.D."/>
        </authorList>
    </citation>
    <scope>NUCLEOTIDE SEQUENCE [LARGE SCALE GENOMIC DNA]</scope>
    <source>
        <strain evidence="2 3">LMG 4008</strain>
    </source>
</reference>
<feature type="domain" description="AB hydrolase-1" evidence="1">
    <location>
        <begin position="28"/>
        <end position="270"/>
    </location>
</feature>
<accession>A0A095U4Z4</accession>
<evidence type="ECO:0000313" key="2">
    <source>
        <dbReference type="EMBL" id="KGD69713.1"/>
    </source>
</evidence>
<dbReference type="Gene3D" id="3.40.50.1820">
    <property type="entry name" value="alpha/beta hydrolase"/>
    <property type="match status" value="1"/>
</dbReference>
<dbReference type="AlphaFoldDB" id="A0A095U4Z4"/>
<dbReference type="eggNOG" id="COG0596">
    <property type="taxonomic scope" value="Bacteria"/>
</dbReference>
<dbReference type="PRINTS" id="PR00111">
    <property type="entry name" value="ABHYDROLASE"/>
</dbReference>
<evidence type="ECO:0000259" key="1">
    <source>
        <dbReference type="Pfam" id="PF00561"/>
    </source>
</evidence>
<keyword evidence="3" id="KW-1185">Reference proteome</keyword>
<dbReference type="EMBL" id="JRHH01000001">
    <property type="protein sequence ID" value="KGD69713.1"/>
    <property type="molecule type" value="Genomic_DNA"/>
</dbReference>
<dbReference type="RefSeq" id="WP_035124160.1">
    <property type="nucleotide sequence ID" value="NZ_JRHH01000001.1"/>
</dbReference>
<dbReference type="Pfam" id="PF00561">
    <property type="entry name" value="Abhydrolase_1"/>
    <property type="match status" value="1"/>
</dbReference>
<organism evidence="2 3">
    <name type="scientific">Flavobacterium aquatile LMG 4008 = ATCC 11947</name>
    <dbReference type="NCBI Taxonomy" id="1453498"/>
    <lineage>
        <taxon>Bacteria</taxon>
        <taxon>Pseudomonadati</taxon>
        <taxon>Bacteroidota</taxon>
        <taxon>Flavobacteriia</taxon>
        <taxon>Flavobacteriales</taxon>
        <taxon>Flavobacteriaceae</taxon>
        <taxon>Flavobacterium</taxon>
    </lineage>
</organism>
<dbReference type="PANTHER" id="PTHR42977">
    <property type="entry name" value="HYDROLASE-RELATED"/>
    <property type="match status" value="1"/>
</dbReference>
<name>A0A095U4Z4_9FLAO</name>
<dbReference type="Proteomes" id="UP000029554">
    <property type="component" value="Unassembled WGS sequence"/>
</dbReference>
<dbReference type="OrthoDB" id="9799612at2"/>
<dbReference type="InterPro" id="IPR029058">
    <property type="entry name" value="AB_hydrolase_fold"/>
</dbReference>
<dbReference type="InterPro" id="IPR000073">
    <property type="entry name" value="AB_hydrolase_1"/>
</dbReference>
<comment type="caution">
    <text evidence="2">The sequence shown here is derived from an EMBL/GenBank/DDBJ whole genome shotgun (WGS) entry which is preliminary data.</text>
</comment>
<sequence length="287" mass="33144">MKNQILYKKIEIDSLSIFYREVGTENLPTLLLLHGFPSSSHMFRDLINDLSDKYYIIAPDYPGFGQSDSPNTDELNYTFDNISLIIERFIDLLDLKDINLYVQDYGGPVGFRIASRRPELIQSLIIQNANSYVEGFGTAAQPLVAYIENPEANEQSARFFLSMDATKWQYLNGADNPKKISPDSYSMDQYYLNRSGNNEIQLALFRDYGSNISKYEEWQHYFRKHKPHALVVWGKNDEMFIEAGGNAYKKDLPSAEIHFFNGGHFILEEHHLDVAKLIDNFILKNKK</sequence>